<protein>
    <submittedName>
        <fullName evidence="8">E3 ubiquitin-protein ligase Praja-2-like isoform X2</fullName>
    </submittedName>
</protein>
<dbReference type="PROSITE" id="PS50089">
    <property type="entry name" value="ZF_RING_2"/>
    <property type="match status" value="1"/>
</dbReference>
<organism evidence="7 8">
    <name type="scientific">Saccoglossus kowalevskii</name>
    <name type="common">Acorn worm</name>
    <dbReference type="NCBI Taxonomy" id="10224"/>
    <lineage>
        <taxon>Eukaryota</taxon>
        <taxon>Metazoa</taxon>
        <taxon>Hemichordata</taxon>
        <taxon>Enteropneusta</taxon>
        <taxon>Harrimaniidae</taxon>
        <taxon>Saccoglossus</taxon>
    </lineage>
</organism>
<keyword evidence="7" id="KW-1185">Reference proteome</keyword>
<reference evidence="8" key="1">
    <citation type="submission" date="2025-08" db="UniProtKB">
        <authorList>
            <consortium name="RefSeq"/>
        </authorList>
    </citation>
    <scope>IDENTIFICATION</scope>
    <source>
        <tissue evidence="8">Testes</tissue>
    </source>
</reference>
<name>A0ABM0MES0_SACKO</name>
<feature type="domain" description="RING-type" evidence="6">
    <location>
        <begin position="474"/>
        <end position="515"/>
    </location>
</feature>
<feature type="region of interest" description="Disordered" evidence="5">
    <location>
        <begin position="81"/>
        <end position="343"/>
    </location>
</feature>
<dbReference type="GeneID" id="102805732"/>
<feature type="compositionally biased region" description="Basic and acidic residues" evidence="5">
    <location>
        <begin position="126"/>
        <end position="135"/>
    </location>
</feature>
<dbReference type="Gene3D" id="3.30.40.10">
    <property type="entry name" value="Zinc/RING finger domain, C3HC4 (zinc finger)"/>
    <property type="match status" value="1"/>
</dbReference>
<dbReference type="Pfam" id="PF13639">
    <property type="entry name" value="zf-RING_2"/>
    <property type="match status" value="1"/>
</dbReference>
<evidence type="ECO:0000256" key="1">
    <source>
        <dbReference type="ARBA" id="ARBA00022723"/>
    </source>
</evidence>
<dbReference type="InterPro" id="IPR013083">
    <property type="entry name" value="Znf_RING/FYVE/PHD"/>
</dbReference>
<dbReference type="PANTHER" id="PTHR45931">
    <property type="entry name" value="SI:CH211-59O9.10"/>
    <property type="match status" value="1"/>
</dbReference>
<feature type="compositionally biased region" description="Low complexity" evidence="5">
    <location>
        <begin position="92"/>
        <end position="105"/>
    </location>
</feature>
<dbReference type="SMART" id="SM00184">
    <property type="entry name" value="RING"/>
    <property type="match status" value="1"/>
</dbReference>
<evidence type="ECO:0000256" key="2">
    <source>
        <dbReference type="ARBA" id="ARBA00022771"/>
    </source>
</evidence>
<sequence>MENNLVGQGGRPYLYQSSSGRRYGRQYAYMTYRPISTFCETADNKEINVQCKKSEDKVKLVARKVELANLFTSFDKSNLKMGKRDMKRSSSKVDGSQSGSGVSVGIKPGHSHAGVQSDTKVKPVKVKKELKEGARTKKGVSNSTKEVKISVGKGKLRKLKSKDDSDGTRKQTLHDRNWQSEGGKPKAVKNNSPDSQKKQLRRKRAVSSGDKQEQSKHVKHGAKATASGSGSSSVHAKPNSKNPKDSPRSTSDSSTHCAPKRKSKTQKKSNDDIGATSTNGHKDALRKKTKKSKKQSNSTDVALASRRRNTAANMVASLPPLCDSSDSDSEIEQELSSRGSRRNGHLLAAGAASHRLPPLVSDSNSDEFEYTEGELSDMEDEEVLYRAADSWNGADDFFPFVHLQPPTNPFRLIVQSSYTQNFMQMLFEDAILQMLALHPELQGEQAPPPATQDIIDTLPKVKVVKKQIDDEISCAICQCEYKIDDTVNKLPCDHLFHPICINAWLQKSGTCPVCRHVLKS</sequence>
<evidence type="ECO:0000313" key="8">
    <source>
        <dbReference type="RefSeq" id="XP_006818511.1"/>
    </source>
</evidence>
<feature type="compositionally biased region" description="Basic residues" evidence="5">
    <location>
        <begin position="284"/>
        <end position="294"/>
    </location>
</feature>
<dbReference type="InterPro" id="IPR001841">
    <property type="entry name" value="Znf_RING"/>
</dbReference>
<dbReference type="CDD" id="cd16465">
    <property type="entry name" value="RING-H2_PJA1_2"/>
    <property type="match status" value="1"/>
</dbReference>
<dbReference type="SUPFAM" id="SSF57850">
    <property type="entry name" value="RING/U-box"/>
    <property type="match status" value="1"/>
</dbReference>
<evidence type="ECO:0000313" key="7">
    <source>
        <dbReference type="Proteomes" id="UP000694865"/>
    </source>
</evidence>
<dbReference type="Proteomes" id="UP000694865">
    <property type="component" value="Unplaced"/>
</dbReference>
<dbReference type="RefSeq" id="XP_006818511.1">
    <property type="nucleotide sequence ID" value="XM_006818448.1"/>
</dbReference>
<gene>
    <name evidence="8" type="primary">LOC102805732</name>
</gene>
<feature type="compositionally biased region" description="Basic residues" evidence="5">
    <location>
        <begin position="258"/>
        <end position="267"/>
    </location>
</feature>
<accession>A0ABM0MES0</accession>
<keyword evidence="3" id="KW-0862">Zinc</keyword>
<evidence type="ECO:0000256" key="5">
    <source>
        <dbReference type="SAM" id="MobiDB-lite"/>
    </source>
</evidence>
<feature type="compositionally biased region" description="Basic and acidic residues" evidence="5">
    <location>
        <begin position="161"/>
        <end position="178"/>
    </location>
</feature>
<dbReference type="PANTHER" id="PTHR45931:SF3">
    <property type="entry name" value="RING ZINC FINGER-CONTAINING PROTEIN"/>
    <property type="match status" value="1"/>
</dbReference>
<evidence type="ECO:0000259" key="6">
    <source>
        <dbReference type="PROSITE" id="PS50089"/>
    </source>
</evidence>
<keyword evidence="1" id="KW-0479">Metal-binding</keyword>
<dbReference type="InterPro" id="IPR051834">
    <property type="entry name" value="RING_finger_E3_ligase"/>
</dbReference>
<evidence type="ECO:0000256" key="3">
    <source>
        <dbReference type="ARBA" id="ARBA00022833"/>
    </source>
</evidence>
<proteinExistence type="predicted"/>
<evidence type="ECO:0000256" key="4">
    <source>
        <dbReference type="PROSITE-ProRule" id="PRU00175"/>
    </source>
</evidence>
<keyword evidence="2 4" id="KW-0863">Zinc-finger</keyword>